<keyword evidence="5" id="KW-0949">S-adenosyl-L-methionine</keyword>
<dbReference type="SMART" id="SM01296">
    <property type="entry name" value="N2227"/>
    <property type="match status" value="1"/>
</dbReference>
<evidence type="ECO:0000256" key="3">
    <source>
        <dbReference type="ARBA" id="ARBA00022603"/>
    </source>
</evidence>
<evidence type="ECO:0000256" key="1">
    <source>
        <dbReference type="ARBA" id="ARBA00010086"/>
    </source>
</evidence>
<keyword evidence="3" id="KW-0489">Methyltransferase</keyword>
<keyword evidence="8" id="KW-1185">Reference proteome</keyword>
<dbReference type="Pfam" id="PF07942">
    <property type="entry name" value="CARME"/>
    <property type="match status" value="1"/>
</dbReference>
<dbReference type="OrthoDB" id="978at2759"/>
<feature type="region of interest" description="Disordered" evidence="6">
    <location>
        <begin position="350"/>
        <end position="386"/>
    </location>
</feature>
<dbReference type="Proteomes" id="UP000799436">
    <property type="component" value="Unassembled WGS sequence"/>
</dbReference>
<dbReference type="InterPro" id="IPR029063">
    <property type="entry name" value="SAM-dependent_MTases_sf"/>
</dbReference>
<evidence type="ECO:0000256" key="5">
    <source>
        <dbReference type="ARBA" id="ARBA00022691"/>
    </source>
</evidence>
<reference evidence="7" key="1">
    <citation type="journal article" date="2020" name="Stud. Mycol.">
        <title>101 Dothideomycetes genomes: a test case for predicting lifestyles and emergence of pathogens.</title>
        <authorList>
            <person name="Haridas S."/>
            <person name="Albert R."/>
            <person name="Binder M."/>
            <person name="Bloem J."/>
            <person name="Labutti K."/>
            <person name="Salamov A."/>
            <person name="Andreopoulos B."/>
            <person name="Baker S."/>
            <person name="Barry K."/>
            <person name="Bills G."/>
            <person name="Bluhm B."/>
            <person name="Cannon C."/>
            <person name="Castanera R."/>
            <person name="Culley D."/>
            <person name="Daum C."/>
            <person name="Ezra D."/>
            <person name="Gonzalez J."/>
            <person name="Henrissat B."/>
            <person name="Kuo A."/>
            <person name="Liang C."/>
            <person name="Lipzen A."/>
            <person name="Lutzoni F."/>
            <person name="Magnuson J."/>
            <person name="Mondo S."/>
            <person name="Nolan M."/>
            <person name="Ohm R."/>
            <person name="Pangilinan J."/>
            <person name="Park H.-J."/>
            <person name="Ramirez L."/>
            <person name="Alfaro M."/>
            <person name="Sun H."/>
            <person name="Tritt A."/>
            <person name="Yoshinaga Y."/>
            <person name="Zwiers L.-H."/>
            <person name="Turgeon B."/>
            <person name="Goodwin S."/>
            <person name="Spatafora J."/>
            <person name="Crous P."/>
            <person name="Grigoriev I."/>
        </authorList>
    </citation>
    <scope>NUCLEOTIDE SEQUENCE</scope>
    <source>
        <strain evidence="7">CBS 116005</strain>
    </source>
</reference>
<evidence type="ECO:0000313" key="8">
    <source>
        <dbReference type="Proteomes" id="UP000799436"/>
    </source>
</evidence>
<dbReference type="PANTHER" id="PTHR12303:SF6">
    <property type="entry name" value="CARNOSINE N-METHYLTRANSFERASE"/>
    <property type="match status" value="1"/>
</dbReference>
<dbReference type="InterPro" id="IPR012901">
    <property type="entry name" value="CARME"/>
</dbReference>
<proteinExistence type="inferred from homology"/>
<evidence type="ECO:0000256" key="2">
    <source>
        <dbReference type="ARBA" id="ARBA00012003"/>
    </source>
</evidence>
<dbReference type="EC" id="2.1.1.22" evidence="2"/>
<dbReference type="EMBL" id="ML995834">
    <property type="protein sequence ID" value="KAF2769362.1"/>
    <property type="molecule type" value="Genomic_DNA"/>
</dbReference>
<dbReference type="GO" id="GO:0032259">
    <property type="term" value="P:methylation"/>
    <property type="evidence" value="ECO:0007669"/>
    <property type="project" value="UniProtKB-KW"/>
</dbReference>
<evidence type="ECO:0000256" key="4">
    <source>
        <dbReference type="ARBA" id="ARBA00022679"/>
    </source>
</evidence>
<keyword evidence="4" id="KW-0808">Transferase</keyword>
<dbReference type="PANTHER" id="PTHR12303">
    <property type="entry name" value="CARNOSINE N-METHYLTRANSFERASE"/>
    <property type="match status" value="1"/>
</dbReference>
<gene>
    <name evidence="7" type="ORF">EJ03DRAFT_327424</name>
</gene>
<accession>A0A6G1L9U5</accession>
<comment type="similarity">
    <text evidence="1">Belongs to the carnosine N-methyltransferase family.</text>
</comment>
<dbReference type="Gene3D" id="3.40.50.150">
    <property type="entry name" value="Vaccinia Virus protein VP39"/>
    <property type="match status" value="1"/>
</dbReference>
<protein>
    <recommendedName>
        <fullName evidence="2">carnosine N-methyltransferase</fullName>
        <ecNumber evidence="2">2.1.1.22</ecNumber>
    </recommendedName>
</protein>
<name>A0A6G1L9U5_9PEZI</name>
<organism evidence="7 8">
    <name type="scientific">Teratosphaeria nubilosa</name>
    <dbReference type="NCBI Taxonomy" id="161662"/>
    <lineage>
        <taxon>Eukaryota</taxon>
        <taxon>Fungi</taxon>
        <taxon>Dikarya</taxon>
        <taxon>Ascomycota</taxon>
        <taxon>Pezizomycotina</taxon>
        <taxon>Dothideomycetes</taxon>
        <taxon>Dothideomycetidae</taxon>
        <taxon>Mycosphaerellales</taxon>
        <taxon>Teratosphaeriaceae</taxon>
        <taxon>Teratosphaeria</taxon>
    </lineage>
</organism>
<dbReference type="GO" id="GO:0030735">
    <property type="term" value="F:carnosine N-methyltransferase activity"/>
    <property type="evidence" value="ECO:0007669"/>
    <property type="project" value="UniProtKB-EC"/>
</dbReference>
<evidence type="ECO:0000313" key="7">
    <source>
        <dbReference type="EMBL" id="KAF2769362.1"/>
    </source>
</evidence>
<dbReference type="AlphaFoldDB" id="A0A6G1L9U5"/>
<sequence length="439" mass="49339">MSLIPRQIRKSAVSSTQHWTRSGRWSQRLLIIRRIDIWITAPAAQISFFFSCRQYRQAAHYNITLLRRQAFYSLPTAHMEILSEPPFSLPKTFDAVDEAIDANDELAEAILVAGLPAFGIPDGDDSWHGQATPSDMDKARSTLRQFYRDWSAEAAVERSTSYDPVYKALEEHLPAIDPSQRHQQSLLIPGAGLGRLVIELCSRGYTVEGNEISYHQLLASSYILNFTQQAGQHTLYPWALAFSNHLTRANQLQSVAVPDVHPGTELEAKSKSLQCEIHYSERLSMSAGDFCEIYRREENEDGFDAVVTCFFIDTAPNFLRYLETIKNCLKPGGLWVNLGPLLWHFEAAPTPAEQERTRQQNGATAERQMKANGASSSEGIGEPGSFELSNDEVLALVQRLGFELLEQRQQPAGPAGYIQDAQSMLQNSYRPSFWVAKLK</sequence>
<dbReference type="SUPFAM" id="SSF53335">
    <property type="entry name" value="S-adenosyl-L-methionine-dependent methyltransferases"/>
    <property type="match status" value="1"/>
</dbReference>
<evidence type="ECO:0000256" key="6">
    <source>
        <dbReference type="SAM" id="MobiDB-lite"/>
    </source>
</evidence>